<dbReference type="EMBL" id="NBNE01006362">
    <property type="protein sequence ID" value="OWZ02137.1"/>
    <property type="molecule type" value="Genomic_DNA"/>
</dbReference>
<dbReference type="Gene3D" id="1.10.10.60">
    <property type="entry name" value="Homeodomain-like"/>
    <property type="match status" value="1"/>
</dbReference>
<protein>
    <submittedName>
        <fullName evidence="2">DNA-binding protein</fullName>
    </submittedName>
</protein>
<feature type="region of interest" description="Disordered" evidence="1">
    <location>
        <begin position="331"/>
        <end position="366"/>
    </location>
</feature>
<evidence type="ECO:0000313" key="2">
    <source>
        <dbReference type="EMBL" id="OWZ02137.1"/>
    </source>
</evidence>
<proteinExistence type="predicted"/>
<feature type="non-terminal residue" evidence="2">
    <location>
        <position position="1"/>
    </location>
</feature>
<comment type="caution">
    <text evidence="2">The sequence shown here is derived from an EMBL/GenBank/DDBJ whole genome shotgun (WGS) entry which is preliminary data.</text>
</comment>
<keyword evidence="2" id="KW-0238">DNA-binding</keyword>
<organism evidence="2 3">
    <name type="scientific">Phytophthora megakarya</name>
    <dbReference type="NCBI Taxonomy" id="4795"/>
    <lineage>
        <taxon>Eukaryota</taxon>
        <taxon>Sar</taxon>
        <taxon>Stramenopiles</taxon>
        <taxon>Oomycota</taxon>
        <taxon>Peronosporomycetes</taxon>
        <taxon>Peronosporales</taxon>
        <taxon>Peronosporaceae</taxon>
        <taxon>Phytophthora</taxon>
    </lineage>
</organism>
<name>A0A225VBI4_9STRA</name>
<dbReference type="GO" id="GO:0003677">
    <property type="term" value="F:DNA binding"/>
    <property type="evidence" value="ECO:0007669"/>
    <property type="project" value="UniProtKB-KW"/>
</dbReference>
<dbReference type="Proteomes" id="UP000198211">
    <property type="component" value="Unassembled WGS sequence"/>
</dbReference>
<gene>
    <name evidence="2" type="ORF">PHMEG_00026350</name>
</gene>
<evidence type="ECO:0000313" key="3">
    <source>
        <dbReference type="Proteomes" id="UP000198211"/>
    </source>
</evidence>
<accession>A0A225VBI4</accession>
<feature type="region of interest" description="Disordered" evidence="1">
    <location>
        <begin position="124"/>
        <end position="196"/>
    </location>
</feature>
<feature type="compositionally biased region" description="Acidic residues" evidence="1">
    <location>
        <begin position="140"/>
        <end position="149"/>
    </location>
</feature>
<reference evidence="3" key="1">
    <citation type="submission" date="2017-03" db="EMBL/GenBank/DDBJ databases">
        <title>Phytopthora megakarya and P. palmivora, two closely related causual agents of cacao black pod achieved similar genome size and gene model numbers by different mechanisms.</title>
        <authorList>
            <person name="Ali S."/>
            <person name="Shao J."/>
            <person name="Larry D.J."/>
            <person name="Kronmiller B."/>
            <person name="Shen D."/>
            <person name="Strem M.D."/>
            <person name="Melnick R.L."/>
            <person name="Guiltinan M.J."/>
            <person name="Tyler B.M."/>
            <person name="Meinhardt L.W."/>
            <person name="Bailey B.A."/>
        </authorList>
    </citation>
    <scope>NUCLEOTIDE SEQUENCE [LARGE SCALE GENOMIC DNA]</scope>
    <source>
        <strain evidence="3">zdho120</strain>
    </source>
</reference>
<keyword evidence="3" id="KW-1185">Reference proteome</keyword>
<dbReference type="AlphaFoldDB" id="A0A225VBI4"/>
<evidence type="ECO:0000256" key="1">
    <source>
        <dbReference type="SAM" id="MobiDB-lite"/>
    </source>
</evidence>
<sequence length="366" mass="42026">ERYMQQEQYDDYEISDERYTRLEGYSDVDIADVVRAIVSNHGRRALPSDFPSASWIAMFKRENEFVDVDDLVRGRSRTTSANLPPQRQQESKIQSYELEQQQYELETQQHRGDQLRYRNYRQSPPLVSMAHSPIQGGDSYDWDDDDDGENSPQQQPHLRYYQPHDGRSFRRSPSFGSNNGRSGHPKNNTDRNYRQSNLVPTKVWQAAMEDVAIHGMSLRNAAKAHGVHFAALHRRLKKRQQHKLNMPCEPGYIPFGDEAGVVRVIHARADMGVFLTFTELVDLLKRTALKHRSELPEDVANALVRKFQSRVEQSVRHLIIDWPALPSNVPRQLRDTSVGEEGNNGIRDNAAVDPSNSRLPSIINDA</sequence>
<dbReference type="OrthoDB" id="166044at2759"/>